<dbReference type="RefSeq" id="WP_222989734.1">
    <property type="nucleotide sequence ID" value="NZ_JAINVV010000004.1"/>
</dbReference>
<dbReference type="SUPFAM" id="SSF55073">
    <property type="entry name" value="Nucleotide cyclase"/>
    <property type="match status" value="1"/>
</dbReference>
<dbReference type="InterPro" id="IPR000160">
    <property type="entry name" value="GGDEF_dom"/>
</dbReference>
<sequence length="586" mass="64548">MRVVSKIRGDKRLERQAGIPAQLPLGLRVAETPLQKFFEARQQLLDTLPIAAALVAVSKSGKTFVECSNPIFKRYETPISTFDGDDAPILERNGLGARVRAFLTSGDASDEFVWNDGSPIEQRHFTVKMTRLVDTPDDKRRCMVFLLDQTAQVRTEQNLRREMLSDSLTGLPNRAGFTELLEDAAEQDGHFAVLVIDLVRFSRINECIGAIAGDELIITVARRLLKAMRSGDRLARTGGDEFGMLIRLVDGPGDALHVGRRIKEALASPFRLTDLEIRVDCSVGCALMLDEQSDVEKLVRHAQFALKRAKETGKIEIYQPTAFHLARHRFSMETELRRAIEVGQLHLAFQPLIDLSSENVSGFEALARWEHPEHGTIGPQDFIPVAEESGLIVPLGRWALTNAARTLAEWDRRAGSALPVRMSVNLSAIQIVRDDMCAAVAEALAATGIAGNRLTLELTESAIIADPERAVRVLDGLKALDTTIAMDDFGTGYSSLAYLQRLPIDILKIDRSFITGMLLDKNKIAIVRAVLSLADALGMKTTAEGIESFELSRTLAALGCATGQGYFYSDPLDTDQAYDYLVARNS</sequence>
<reference evidence="3 4" key="1">
    <citation type="submission" date="2021-08" db="EMBL/GenBank/DDBJ databases">
        <authorList>
            <person name="Tuo L."/>
        </authorList>
    </citation>
    <scope>NUCLEOTIDE SEQUENCE [LARGE SCALE GENOMIC DNA]</scope>
    <source>
        <strain evidence="3 4">JCM 31229</strain>
    </source>
</reference>
<proteinExistence type="predicted"/>
<accession>A0ABS7PN17</accession>
<dbReference type="InterPro" id="IPR052155">
    <property type="entry name" value="Biofilm_reg_signaling"/>
</dbReference>
<dbReference type="PANTHER" id="PTHR44757">
    <property type="entry name" value="DIGUANYLATE CYCLASE DGCP"/>
    <property type="match status" value="1"/>
</dbReference>
<dbReference type="SMART" id="SM00052">
    <property type="entry name" value="EAL"/>
    <property type="match status" value="1"/>
</dbReference>
<dbReference type="Gene3D" id="3.30.70.270">
    <property type="match status" value="1"/>
</dbReference>
<protein>
    <submittedName>
        <fullName evidence="3">Bifunctional diguanylate cyclase/phosphodiesterase</fullName>
    </submittedName>
</protein>
<evidence type="ECO:0000313" key="3">
    <source>
        <dbReference type="EMBL" id="MBY8822666.1"/>
    </source>
</evidence>
<feature type="domain" description="EAL" evidence="1">
    <location>
        <begin position="329"/>
        <end position="585"/>
    </location>
</feature>
<dbReference type="InterPro" id="IPR001633">
    <property type="entry name" value="EAL_dom"/>
</dbReference>
<dbReference type="PROSITE" id="PS50887">
    <property type="entry name" value="GGDEF"/>
    <property type="match status" value="1"/>
</dbReference>
<gene>
    <name evidence="3" type="ORF">K7G82_10205</name>
</gene>
<dbReference type="InterPro" id="IPR029787">
    <property type="entry name" value="Nucleotide_cyclase"/>
</dbReference>
<dbReference type="SUPFAM" id="SSF141868">
    <property type="entry name" value="EAL domain-like"/>
    <property type="match status" value="1"/>
</dbReference>
<dbReference type="Pfam" id="PF00990">
    <property type="entry name" value="GGDEF"/>
    <property type="match status" value="1"/>
</dbReference>
<dbReference type="PROSITE" id="PS50883">
    <property type="entry name" value="EAL"/>
    <property type="match status" value="1"/>
</dbReference>
<feature type="domain" description="GGDEF" evidence="2">
    <location>
        <begin position="189"/>
        <end position="322"/>
    </location>
</feature>
<evidence type="ECO:0000259" key="1">
    <source>
        <dbReference type="PROSITE" id="PS50883"/>
    </source>
</evidence>
<name>A0ABS7PN17_9SPHN</name>
<dbReference type="Pfam" id="PF00563">
    <property type="entry name" value="EAL"/>
    <property type="match status" value="1"/>
</dbReference>
<dbReference type="EMBL" id="JAINVV010000004">
    <property type="protein sequence ID" value="MBY8822666.1"/>
    <property type="molecule type" value="Genomic_DNA"/>
</dbReference>
<comment type="caution">
    <text evidence="3">The sequence shown here is derived from an EMBL/GenBank/DDBJ whole genome shotgun (WGS) entry which is preliminary data.</text>
</comment>
<dbReference type="CDD" id="cd01948">
    <property type="entry name" value="EAL"/>
    <property type="match status" value="1"/>
</dbReference>
<dbReference type="InterPro" id="IPR043128">
    <property type="entry name" value="Rev_trsase/Diguanyl_cyclase"/>
</dbReference>
<dbReference type="NCBIfam" id="TIGR00254">
    <property type="entry name" value="GGDEF"/>
    <property type="match status" value="1"/>
</dbReference>
<dbReference type="Proteomes" id="UP000706039">
    <property type="component" value="Unassembled WGS sequence"/>
</dbReference>
<dbReference type="PANTHER" id="PTHR44757:SF2">
    <property type="entry name" value="BIOFILM ARCHITECTURE MAINTENANCE PROTEIN MBAA"/>
    <property type="match status" value="1"/>
</dbReference>
<keyword evidence="4" id="KW-1185">Reference proteome</keyword>
<dbReference type="Gene3D" id="3.20.20.450">
    <property type="entry name" value="EAL domain"/>
    <property type="match status" value="1"/>
</dbReference>
<dbReference type="CDD" id="cd01949">
    <property type="entry name" value="GGDEF"/>
    <property type="match status" value="1"/>
</dbReference>
<dbReference type="SMART" id="SM00267">
    <property type="entry name" value="GGDEF"/>
    <property type="match status" value="1"/>
</dbReference>
<evidence type="ECO:0000259" key="2">
    <source>
        <dbReference type="PROSITE" id="PS50887"/>
    </source>
</evidence>
<evidence type="ECO:0000313" key="4">
    <source>
        <dbReference type="Proteomes" id="UP000706039"/>
    </source>
</evidence>
<dbReference type="InterPro" id="IPR035919">
    <property type="entry name" value="EAL_sf"/>
</dbReference>
<organism evidence="3 4">
    <name type="scientific">Sphingomonas colocasiae</name>
    <dbReference type="NCBI Taxonomy" id="1848973"/>
    <lineage>
        <taxon>Bacteria</taxon>
        <taxon>Pseudomonadati</taxon>
        <taxon>Pseudomonadota</taxon>
        <taxon>Alphaproteobacteria</taxon>
        <taxon>Sphingomonadales</taxon>
        <taxon>Sphingomonadaceae</taxon>
        <taxon>Sphingomonas</taxon>
    </lineage>
</organism>